<dbReference type="GO" id="GO:0006355">
    <property type="term" value="P:regulation of DNA-templated transcription"/>
    <property type="evidence" value="ECO:0007669"/>
    <property type="project" value="InterPro"/>
</dbReference>
<dbReference type="AlphaFoldDB" id="A0A8J5GUI5"/>
<dbReference type="PROSITE" id="PS00344">
    <property type="entry name" value="GATA_ZN_FINGER_1"/>
    <property type="match status" value="1"/>
</dbReference>
<dbReference type="GO" id="GO:0008270">
    <property type="term" value="F:zinc ion binding"/>
    <property type="evidence" value="ECO:0007669"/>
    <property type="project" value="UniProtKB-KW"/>
</dbReference>
<dbReference type="PANTHER" id="PTHR46855:SF1">
    <property type="entry name" value="GATA TRANSCRIPTION FACTOR 26"/>
    <property type="match status" value="1"/>
</dbReference>
<dbReference type="Pfam" id="PF00320">
    <property type="entry name" value="GATA"/>
    <property type="match status" value="1"/>
</dbReference>
<dbReference type="EMBL" id="JACMSC010000008">
    <property type="protein sequence ID" value="KAG6510159.1"/>
    <property type="molecule type" value="Genomic_DNA"/>
</dbReference>
<evidence type="ECO:0000256" key="5">
    <source>
        <dbReference type="ARBA" id="ARBA00023015"/>
    </source>
</evidence>
<evidence type="ECO:0000256" key="1">
    <source>
        <dbReference type="ARBA" id="ARBA00004123"/>
    </source>
</evidence>
<keyword evidence="13" id="KW-1185">Reference proteome</keyword>
<feature type="compositionally biased region" description="Basic and acidic residues" evidence="9">
    <location>
        <begin position="414"/>
        <end position="424"/>
    </location>
</feature>
<evidence type="ECO:0008006" key="14">
    <source>
        <dbReference type="Google" id="ProtNLM"/>
    </source>
</evidence>
<dbReference type="InterPro" id="IPR044589">
    <property type="entry name" value="GATA26/27"/>
</dbReference>
<evidence type="ECO:0000259" key="11">
    <source>
        <dbReference type="PROSITE" id="PS51916"/>
    </source>
</evidence>
<feature type="domain" description="GATA-type" evidence="10">
    <location>
        <begin position="7"/>
        <end position="40"/>
    </location>
</feature>
<dbReference type="Pfam" id="PF13919">
    <property type="entry name" value="ASXH"/>
    <property type="match status" value="1"/>
</dbReference>
<evidence type="ECO:0000256" key="2">
    <source>
        <dbReference type="ARBA" id="ARBA00022723"/>
    </source>
</evidence>
<keyword evidence="7" id="KW-0539">Nucleus</keyword>
<reference evidence="12 13" key="1">
    <citation type="submission" date="2020-08" db="EMBL/GenBank/DDBJ databases">
        <title>Plant Genome Project.</title>
        <authorList>
            <person name="Zhang R.-G."/>
        </authorList>
    </citation>
    <scope>NUCLEOTIDE SEQUENCE [LARGE SCALE GENOMIC DNA]</scope>
    <source>
        <tissue evidence="12">Rhizome</tissue>
    </source>
</reference>
<keyword evidence="3 8" id="KW-0863">Zinc-finger</keyword>
<evidence type="ECO:0000313" key="12">
    <source>
        <dbReference type="EMBL" id="KAG6510159.1"/>
    </source>
</evidence>
<keyword evidence="5" id="KW-0805">Transcription regulation</keyword>
<evidence type="ECO:0000256" key="3">
    <source>
        <dbReference type="ARBA" id="ARBA00022771"/>
    </source>
</evidence>
<evidence type="ECO:0000313" key="13">
    <source>
        <dbReference type="Proteomes" id="UP000734854"/>
    </source>
</evidence>
<evidence type="ECO:0000256" key="4">
    <source>
        <dbReference type="ARBA" id="ARBA00022833"/>
    </source>
</evidence>
<dbReference type="SMART" id="SM00401">
    <property type="entry name" value="ZnF_GATA"/>
    <property type="match status" value="1"/>
</dbReference>
<dbReference type="OrthoDB" id="515401at2759"/>
<feature type="region of interest" description="Disordered" evidence="9">
    <location>
        <begin position="518"/>
        <end position="550"/>
    </location>
</feature>
<dbReference type="PROSITE" id="PS50114">
    <property type="entry name" value="GATA_ZN_FINGER_2"/>
    <property type="match status" value="1"/>
</dbReference>
<dbReference type="GO" id="GO:0005634">
    <property type="term" value="C:nucleus"/>
    <property type="evidence" value="ECO:0007669"/>
    <property type="project" value="UniProtKB-SubCell"/>
</dbReference>
<keyword evidence="6" id="KW-0804">Transcription</keyword>
<protein>
    <recommendedName>
        <fullName evidence="14">GATA transcription factor</fullName>
    </recommendedName>
</protein>
<accession>A0A8J5GUI5</accession>
<dbReference type="InterPro" id="IPR000679">
    <property type="entry name" value="Znf_GATA"/>
</dbReference>
<sequence length="550" mass="61181">MGKRGPCCHCGVTSTPLWRNGPPEKPVLCNACGSRWRTKGSLTNYIPLHAREVIDSDELNGAIKRSITFKLKEQKFPKITQHKRKLPNECDMQYCDQNFCKFEGDTSNRSSSGSAISGSDSCLYFATDDASNLTGSVQSNICDSLVPSKKTFVTRPKLSVEKLTKELYSIWNEQQASNLSRTSEDDLLYSSITPLGSFEIGYGSVLIKNTNSKTIDDESEASSFPVDKSFFTNEAYSDSAFLPIDTKTKGIVTPGADTVKSTLQMVHANAKRAKVMYNKFVSLKDRDSPLIYTDLNFFINSEGFMKYLTHEEQKQLMKYLPSTDIGKTPESLNSMFTSPQFLATLSCFQQLLQEGILDLSFAGATAEECKILRRLLLQNSTNRWLESYQKIKDAVLKKINGGHDTSATKRKHDKQNQNHSDLKRTMRSPKRVCRPGGMNPPSKCSTMFGSSIINQITDESENFADNDVACFSPKTLDSGLSDKSNTMQSFMQFISDSSEGDLIPDLPTSTSFPEAELYHPWKKKPNPNGSLAASVVDIPDKPTSSFSNKV</sequence>
<evidence type="ECO:0000259" key="10">
    <source>
        <dbReference type="PROSITE" id="PS50114"/>
    </source>
</evidence>
<comment type="subcellular location">
    <subcellularLocation>
        <location evidence="1">Nucleus</location>
    </subcellularLocation>
</comment>
<keyword evidence="2" id="KW-0479">Metal-binding</keyword>
<evidence type="ECO:0000256" key="8">
    <source>
        <dbReference type="PROSITE-ProRule" id="PRU00094"/>
    </source>
</evidence>
<dbReference type="InterPro" id="IPR028020">
    <property type="entry name" value="ASX_DEUBAD_dom"/>
</dbReference>
<name>A0A8J5GUI5_ZINOF</name>
<evidence type="ECO:0000256" key="6">
    <source>
        <dbReference type="ARBA" id="ARBA00023163"/>
    </source>
</evidence>
<organism evidence="12 13">
    <name type="scientific">Zingiber officinale</name>
    <name type="common">Ginger</name>
    <name type="synonym">Amomum zingiber</name>
    <dbReference type="NCBI Taxonomy" id="94328"/>
    <lineage>
        <taxon>Eukaryota</taxon>
        <taxon>Viridiplantae</taxon>
        <taxon>Streptophyta</taxon>
        <taxon>Embryophyta</taxon>
        <taxon>Tracheophyta</taxon>
        <taxon>Spermatophyta</taxon>
        <taxon>Magnoliopsida</taxon>
        <taxon>Liliopsida</taxon>
        <taxon>Zingiberales</taxon>
        <taxon>Zingiberaceae</taxon>
        <taxon>Zingiber</taxon>
    </lineage>
</organism>
<feature type="domain" description="DEUBAD" evidence="11">
    <location>
        <begin position="286"/>
        <end position="398"/>
    </location>
</feature>
<dbReference type="CDD" id="cd00202">
    <property type="entry name" value="ZnF_GATA"/>
    <property type="match status" value="1"/>
</dbReference>
<dbReference type="Proteomes" id="UP000734854">
    <property type="component" value="Unassembled WGS sequence"/>
</dbReference>
<dbReference type="PROSITE" id="PS51916">
    <property type="entry name" value="DEUBAD"/>
    <property type="match status" value="1"/>
</dbReference>
<evidence type="ECO:0000256" key="7">
    <source>
        <dbReference type="ARBA" id="ARBA00023242"/>
    </source>
</evidence>
<proteinExistence type="predicted"/>
<comment type="caution">
    <text evidence="12">The sequence shown here is derived from an EMBL/GenBank/DDBJ whole genome shotgun (WGS) entry which is preliminary data.</text>
</comment>
<dbReference type="GO" id="GO:0043565">
    <property type="term" value="F:sequence-specific DNA binding"/>
    <property type="evidence" value="ECO:0007669"/>
    <property type="project" value="InterPro"/>
</dbReference>
<dbReference type="InterPro" id="IPR044867">
    <property type="entry name" value="DEUBAD_dom"/>
</dbReference>
<keyword evidence="4" id="KW-0862">Zinc</keyword>
<gene>
    <name evidence="12" type="ORF">ZIOFF_028168</name>
</gene>
<dbReference type="PANTHER" id="PTHR46855">
    <property type="entry name" value="OSJNBB0038F03.10 PROTEIN"/>
    <property type="match status" value="1"/>
</dbReference>
<feature type="region of interest" description="Disordered" evidence="9">
    <location>
        <begin position="402"/>
        <end position="440"/>
    </location>
</feature>
<evidence type="ECO:0000256" key="9">
    <source>
        <dbReference type="SAM" id="MobiDB-lite"/>
    </source>
</evidence>